<dbReference type="SUPFAM" id="SSF47699">
    <property type="entry name" value="Bifunctional inhibitor/lipid-transfer protein/seed storage 2S albumin"/>
    <property type="match status" value="1"/>
</dbReference>
<keyword evidence="10" id="KW-1185">Reference proteome</keyword>
<evidence type="ECO:0000256" key="5">
    <source>
        <dbReference type="SAM" id="MobiDB-lite"/>
    </source>
</evidence>
<feature type="region of interest" description="Disordered" evidence="5">
    <location>
        <begin position="127"/>
        <end position="171"/>
    </location>
</feature>
<evidence type="ECO:0000256" key="4">
    <source>
        <dbReference type="ARBA" id="ARBA00023180"/>
    </source>
</evidence>
<dbReference type="InterPro" id="IPR016140">
    <property type="entry name" value="Bifunc_inhib/LTP/seed_store"/>
</dbReference>
<dbReference type="Gene3D" id="1.10.110.10">
    <property type="entry name" value="Plant lipid-transfer and hydrophobic proteins"/>
    <property type="match status" value="1"/>
</dbReference>
<evidence type="ECO:0000313" key="10">
    <source>
        <dbReference type="Proteomes" id="UP000825729"/>
    </source>
</evidence>
<dbReference type="AlphaFoldDB" id="A0AAV7FGS1"/>
<evidence type="ECO:0000256" key="2">
    <source>
        <dbReference type="ARBA" id="ARBA00022729"/>
    </source>
</evidence>
<dbReference type="InterPro" id="IPR043325">
    <property type="entry name" value="LTSS"/>
</dbReference>
<feature type="transmembrane region" description="Helical" evidence="6">
    <location>
        <begin position="178"/>
        <end position="197"/>
    </location>
</feature>
<evidence type="ECO:0000259" key="8">
    <source>
        <dbReference type="Pfam" id="PF14368"/>
    </source>
</evidence>
<keyword evidence="2 7" id="KW-0732">Signal</keyword>
<name>A0AAV7FGS1_ARIFI</name>
<evidence type="ECO:0000256" key="1">
    <source>
        <dbReference type="ARBA" id="ARBA00009748"/>
    </source>
</evidence>
<protein>
    <recommendedName>
        <fullName evidence="8">Bifunctional inhibitor/plant lipid transfer protein/seed storage helical domain-containing protein</fullName>
    </recommendedName>
</protein>
<evidence type="ECO:0000256" key="7">
    <source>
        <dbReference type="SAM" id="SignalP"/>
    </source>
</evidence>
<keyword evidence="3" id="KW-1015">Disulfide bond</keyword>
<evidence type="ECO:0000256" key="6">
    <source>
        <dbReference type="SAM" id="Phobius"/>
    </source>
</evidence>
<dbReference type="EMBL" id="JAINDJ010000002">
    <property type="protein sequence ID" value="KAG9459356.1"/>
    <property type="molecule type" value="Genomic_DNA"/>
</dbReference>
<dbReference type="InterPro" id="IPR036312">
    <property type="entry name" value="Bifun_inhib/LTP/seed_sf"/>
</dbReference>
<keyword evidence="4" id="KW-0325">Glycoprotein</keyword>
<dbReference type="CDD" id="cd00010">
    <property type="entry name" value="AAI_LTSS"/>
    <property type="match status" value="1"/>
</dbReference>
<keyword evidence="6" id="KW-0472">Membrane</keyword>
<reference evidence="9 10" key="1">
    <citation type="submission" date="2021-07" db="EMBL/GenBank/DDBJ databases">
        <title>The Aristolochia fimbriata genome: insights into angiosperm evolution, floral development and chemical biosynthesis.</title>
        <authorList>
            <person name="Jiao Y."/>
        </authorList>
    </citation>
    <scope>NUCLEOTIDE SEQUENCE [LARGE SCALE GENOMIC DNA]</scope>
    <source>
        <strain evidence="9">IBCAS-2021</strain>
        <tissue evidence="9">Leaf</tissue>
    </source>
</reference>
<keyword evidence="6" id="KW-0812">Transmembrane</keyword>
<dbReference type="PANTHER" id="PTHR33044">
    <property type="entry name" value="BIFUNCTIONAL INHIBITOR/LIPID-TRANSFER PROTEIN/SEED STORAGE 2S ALBUMIN SUPERFAMILY PROTEIN-RELATED"/>
    <property type="match status" value="1"/>
</dbReference>
<keyword evidence="6" id="KW-1133">Transmembrane helix</keyword>
<organism evidence="9 10">
    <name type="scientific">Aristolochia fimbriata</name>
    <name type="common">White veined hardy Dutchman's pipe vine</name>
    <dbReference type="NCBI Taxonomy" id="158543"/>
    <lineage>
        <taxon>Eukaryota</taxon>
        <taxon>Viridiplantae</taxon>
        <taxon>Streptophyta</taxon>
        <taxon>Embryophyta</taxon>
        <taxon>Tracheophyta</taxon>
        <taxon>Spermatophyta</taxon>
        <taxon>Magnoliopsida</taxon>
        <taxon>Magnoliidae</taxon>
        <taxon>Piperales</taxon>
        <taxon>Aristolochiaceae</taxon>
        <taxon>Aristolochia</taxon>
    </lineage>
</organism>
<comment type="caution">
    <text evidence="9">The sequence shown here is derived from an EMBL/GenBank/DDBJ whole genome shotgun (WGS) entry which is preliminary data.</text>
</comment>
<gene>
    <name evidence="9" type="ORF">H6P81_003864</name>
</gene>
<evidence type="ECO:0000313" key="9">
    <source>
        <dbReference type="EMBL" id="KAG9459356.1"/>
    </source>
</evidence>
<dbReference type="Proteomes" id="UP000825729">
    <property type="component" value="Unassembled WGS sequence"/>
</dbReference>
<feature type="chain" id="PRO_5044023520" description="Bifunctional inhibitor/plant lipid transfer protein/seed storage helical domain-containing protein" evidence="7">
    <location>
        <begin position="27"/>
        <end position="198"/>
    </location>
</feature>
<feature type="domain" description="Bifunctional inhibitor/plant lipid transfer protein/seed storage helical" evidence="8">
    <location>
        <begin position="24"/>
        <end position="112"/>
    </location>
</feature>
<feature type="compositionally biased region" description="Low complexity" evidence="5">
    <location>
        <begin position="136"/>
        <end position="156"/>
    </location>
</feature>
<proteinExistence type="inferred from homology"/>
<feature type="signal peptide" evidence="7">
    <location>
        <begin position="1"/>
        <end position="26"/>
    </location>
</feature>
<dbReference type="Pfam" id="PF14368">
    <property type="entry name" value="LTP_2"/>
    <property type="match status" value="1"/>
</dbReference>
<accession>A0AAV7FGS1</accession>
<sequence>MGKMTRRRFILCIALFWVALLSGTKGSMEDDEKECAEQLGNLASCIPYVSGGAGKPTKQCCDDTVKVRAAKPKCLCVLIKESTDPAMALPVNTTLALNMPALCNIDAKISDCPSILKLSPDSPEAKIFTEAGGADSTTSQTSPSSGSSSSSAGSGSVPALDKKETPASSEGSALKMRALTGFVGAIAMLSIFASSMFA</sequence>
<comment type="similarity">
    <text evidence="1">Belongs to the plant LTP family.</text>
</comment>
<evidence type="ECO:0000256" key="3">
    <source>
        <dbReference type="ARBA" id="ARBA00023157"/>
    </source>
</evidence>